<feature type="transmembrane region" description="Helical" evidence="1">
    <location>
        <begin position="271"/>
        <end position="294"/>
    </location>
</feature>
<proteinExistence type="predicted"/>
<protein>
    <submittedName>
        <fullName evidence="3">HupE / UreJ protein</fullName>
    </submittedName>
</protein>
<organism evidence="3 4">
    <name type="scientific">Marinobacter mobilis</name>
    <dbReference type="NCBI Taxonomy" id="488533"/>
    <lineage>
        <taxon>Bacteria</taxon>
        <taxon>Pseudomonadati</taxon>
        <taxon>Pseudomonadota</taxon>
        <taxon>Gammaproteobacteria</taxon>
        <taxon>Pseudomonadales</taxon>
        <taxon>Marinobacteraceae</taxon>
        <taxon>Marinobacter</taxon>
    </lineage>
</organism>
<feature type="transmembrane region" description="Helical" evidence="1">
    <location>
        <begin position="238"/>
        <end position="259"/>
    </location>
</feature>
<sequence length="332" mass="35357">MKATVVPALLLSLFSLICAGSSHADELRPAYLQLTETSADSVSIYWKVPARGARQRLALEVILDGTSEALSVPIERFVNGVNVRHWQIHRPGGLMGLGVTVDGLARSGAEVLARVEYLDGTSATHRLTAEAPAFRIADKPGLLETVSTYFVLGVEHILFGIDHLLFVTLLLLLVHTARHLAITVTAFTVAHSITLILASLEIIQVPVLPVEVCIALSIVFLATEIIRGEQGKPGLTASAPWLVALGFGLLHGLGFAAALNEIGLPRHAVMPALVVFNLGVEAGQLVFIAVVLTVGRFLPAGLKQTPVWQVRVPAYAVGSLAAFWAVERAAGF</sequence>
<evidence type="ECO:0000256" key="1">
    <source>
        <dbReference type="SAM" id="Phobius"/>
    </source>
</evidence>
<feature type="transmembrane region" description="Helical" evidence="1">
    <location>
        <begin position="180"/>
        <end position="200"/>
    </location>
</feature>
<keyword evidence="2" id="KW-0732">Signal</keyword>
<dbReference type="InterPro" id="IPR032809">
    <property type="entry name" value="Put_HupE_UreJ"/>
</dbReference>
<feature type="chain" id="PRO_5011524387" evidence="2">
    <location>
        <begin position="25"/>
        <end position="332"/>
    </location>
</feature>
<keyword evidence="4" id="KW-1185">Reference proteome</keyword>
<keyword evidence="1" id="KW-1133">Transmembrane helix</keyword>
<dbReference type="Proteomes" id="UP000199675">
    <property type="component" value="Unassembled WGS sequence"/>
</dbReference>
<feature type="signal peptide" evidence="2">
    <location>
        <begin position="1"/>
        <end position="24"/>
    </location>
</feature>
<keyword evidence="1" id="KW-0472">Membrane</keyword>
<keyword evidence="1" id="KW-0812">Transmembrane</keyword>
<evidence type="ECO:0000256" key="2">
    <source>
        <dbReference type="SAM" id="SignalP"/>
    </source>
</evidence>
<dbReference type="OrthoDB" id="9808870at2"/>
<accession>A0A1H2XY04</accession>
<feature type="transmembrane region" description="Helical" evidence="1">
    <location>
        <begin position="206"/>
        <end position="226"/>
    </location>
</feature>
<dbReference type="AlphaFoldDB" id="A0A1H2XY04"/>
<evidence type="ECO:0000313" key="4">
    <source>
        <dbReference type="Proteomes" id="UP000199675"/>
    </source>
</evidence>
<gene>
    <name evidence="3" type="ORF">SAMN04487960_105182</name>
</gene>
<name>A0A1H2XY04_9GAMM</name>
<feature type="transmembrane region" description="Helical" evidence="1">
    <location>
        <begin position="149"/>
        <end position="173"/>
    </location>
</feature>
<evidence type="ECO:0000313" key="3">
    <source>
        <dbReference type="EMBL" id="SDW97209.1"/>
    </source>
</evidence>
<dbReference type="Pfam" id="PF13795">
    <property type="entry name" value="HupE_UreJ_2"/>
    <property type="match status" value="1"/>
</dbReference>
<dbReference type="STRING" id="488533.SAMN04487960_105182"/>
<dbReference type="RefSeq" id="WP_091812951.1">
    <property type="nucleotide sequence ID" value="NZ_FNNE01000005.1"/>
</dbReference>
<dbReference type="EMBL" id="FNNE01000005">
    <property type="protein sequence ID" value="SDW97209.1"/>
    <property type="molecule type" value="Genomic_DNA"/>
</dbReference>
<reference evidence="3 4" key="1">
    <citation type="submission" date="2016-10" db="EMBL/GenBank/DDBJ databases">
        <authorList>
            <person name="de Groot N.N."/>
        </authorList>
    </citation>
    <scope>NUCLEOTIDE SEQUENCE [LARGE SCALE GENOMIC DNA]</scope>
    <source>
        <strain evidence="3 4">CGMCC 1.7059</strain>
    </source>
</reference>